<dbReference type="EMBL" id="JACTNZ010000002">
    <property type="protein sequence ID" value="KAG5561549.1"/>
    <property type="molecule type" value="Genomic_DNA"/>
</dbReference>
<organism evidence="1 2">
    <name type="scientific">Rhododendron griersonianum</name>
    <dbReference type="NCBI Taxonomy" id="479676"/>
    <lineage>
        <taxon>Eukaryota</taxon>
        <taxon>Viridiplantae</taxon>
        <taxon>Streptophyta</taxon>
        <taxon>Embryophyta</taxon>
        <taxon>Tracheophyta</taxon>
        <taxon>Spermatophyta</taxon>
        <taxon>Magnoliopsida</taxon>
        <taxon>eudicotyledons</taxon>
        <taxon>Gunneridae</taxon>
        <taxon>Pentapetalae</taxon>
        <taxon>asterids</taxon>
        <taxon>Ericales</taxon>
        <taxon>Ericaceae</taxon>
        <taxon>Ericoideae</taxon>
        <taxon>Rhodoreae</taxon>
        <taxon>Rhododendron</taxon>
    </lineage>
</organism>
<sequence>MEDAIIVQITSSNTIEVCSSNGYVSDMALSSPLLYGRPWQCGHNIVIHLDWRGIQLDKDNAWNEQVFIIRFKGGDVKINLIAHIQSFQSE</sequence>
<evidence type="ECO:0000313" key="1">
    <source>
        <dbReference type="EMBL" id="KAG5561549.1"/>
    </source>
</evidence>
<reference evidence="1" key="1">
    <citation type="submission" date="2020-08" db="EMBL/GenBank/DDBJ databases">
        <title>Plant Genome Project.</title>
        <authorList>
            <person name="Zhang R.-G."/>
        </authorList>
    </citation>
    <scope>NUCLEOTIDE SEQUENCE</scope>
    <source>
        <strain evidence="1">WSP0</strain>
        <tissue evidence="1">Leaf</tissue>
    </source>
</reference>
<protein>
    <submittedName>
        <fullName evidence="1">Uncharacterized protein</fullName>
    </submittedName>
</protein>
<gene>
    <name evidence="1" type="ORF">RHGRI_004557</name>
</gene>
<dbReference type="Proteomes" id="UP000823749">
    <property type="component" value="Chromosome 2"/>
</dbReference>
<keyword evidence="2" id="KW-1185">Reference proteome</keyword>
<accession>A0AAV6LBS0</accession>
<comment type="caution">
    <text evidence="1">The sequence shown here is derived from an EMBL/GenBank/DDBJ whole genome shotgun (WGS) entry which is preliminary data.</text>
</comment>
<evidence type="ECO:0000313" key="2">
    <source>
        <dbReference type="Proteomes" id="UP000823749"/>
    </source>
</evidence>
<dbReference type="AlphaFoldDB" id="A0AAV6LBS0"/>
<proteinExistence type="predicted"/>
<name>A0AAV6LBS0_9ERIC</name>